<protein>
    <recommendedName>
        <fullName evidence="3">Ribbon-helix-helix protein CopG domain-containing protein</fullName>
    </recommendedName>
</protein>
<organism evidence="1 2">
    <name type="scientific">Thermanaerothrix solaris</name>
    <dbReference type="NCBI Taxonomy" id="3058434"/>
    <lineage>
        <taxon>Bacteria</taxon>
        <taxon>Bacillati</taxon>
        <taxon>Chloroflexota</taxon>
        <taxon>Anaerolineae</taxon>
        <taxon>Anaerolineales</taxon>
        <taxon>Anaerolineaceae</taxon>
        <taxon>Thermanaerothrix</taxon>
    </lineage>
</organism>
<keyword evidence="2" id="KW-1185">Reference proteome</keyword>
<sequence>MTVKKTLAVETEKYELEDPAVEAALGKPKPRSVYARLARVKEMTPSQRRKAEKDRARTKETYDLPKWLIEAVEQIARKYGVPKSNVAAHLLAAGLRDLLEGKINLGWVRKISRSPRYEGLLESPEEIDKSEIERFCRGK</sequence>
<proteinExistence type="predicted"/>
<comment type="caution">
    <text evidence="1">The sequence shown here is derived from an EMBL/GenBank/DDBJ whole genome shotgun (WGS) entry which is preliminary data.</text>
</comment>
<evidence type="ECO:0000313" key="1">
    <source>
        <dbReference type="EMBL" id="MDT8899486.1"/>
    </source>
</evidence>
<name>A0ABU3NRL7_9CHLR</name>
<gene>
    <name evidence="1" type="ORF">QYE77_14570</name>
</gene>
<reference evidence="1 2" key="1">
    <citation type="submission" date="2023-07" db="EMBL/GenBank/DDBJ databases">
        <title>Novel species of Thermanaerothrix with wide hydrolytic capabilities.</title>
        <authorList>
            <person name="Zayulina K.S."/>
            <person name="Podosokorskaya O.A."/>
            <person name="Elcheninov A.G."/>
        </authorList>
    </citation>
    <scope>NUCLEOTIDE SEQUENCE [LARGE SCALE GENOMIC DNA]</scope>
    <source>
        <strain evidence="1 2">4228-RoL</strain>
    </source>
</reference>
<dbReference type="RefSeq" id="WP_315626214.1">
    <property type="nucleotide sequence ID" value="NZ_JAUHMF010000006.1"/>
</dbReference>
<dbReference type="Proteomes" id="UP001254165">
    <property type="component" value="Unassembled WGS sequence"/>
</dbReference>
<accession>A0ABU3NRL7</accession>
<dbReference type="EMBL" id="JAUHMF010000006">
    <property type="protein sequence ID" value="MDT8899486.1"/>
    <property type="molecule type" value="Genomic_DNA"/>
</dbReference>
<evidence type="ECO:0008006" key="3">
    <source>
        <dbReference type="Google" id="ProtNLM"/>
    </source>
</evidence>
<evidence type="ECO:0000313" key="2">
    <source>
        <dbReference type="Proteomes" id="UP001254165"/>
    </source>
</evidence>